<dbReference type="PANTHER" id="PTHR31118">
    <property type="entry name" value="CYCLASE-LIKE PROTEIN 2"/>
    <property type="match status" value="1"/>
</dbReference>
<dbReference type="RefSeq" id="WP_003895444.1">
    <property type="nucleotide sequence ID" value="NZ_CP027541.1"/>
</dbReference>
<reference evidence="2" key="2">
    <citation type="submission" date="2018-03" db="EMBL/GenBank/DDBJ databases">
        <authorList>
            <person name="Derbyshire K."/>
            <person name="Gray T.A."/>
            <person name="Champion M."/>
        </authorList>
    </citation>
    <scope>NUCLEOTIDE SEQUENCE [LARGE SCALE GENOMIC DNA]</scope>
    <source>
        <strain evidence="2">MKD8</strain>
    </source>
</reference>
<dbReference type="AlphaFoldDB" id="A0A2U9PT05"/>
<dbReference type="PANTHER" id="PTHR31118:SF12">
    <property type="entry name" value="CYCLASE-LIKE PROTEIN 2"/>
    <property type="match status" value="1"/>
</dbReference>
<dbReference type="GO" id="GO:0004061">
    <property type="term" value="F:arylformamidase activity"/>
    <property type="evidence" value="ECO:0007669"/>
    <property type="project" value="InterPro"/>
</dbReference>
<dbReference type="Pfam" id="PF04199">
    <property type="entry name" value="Cyclase"/>
    <property type="match status" value="1"/>
</dbReference>
<protein>
    <submittedName>
        <fullName evidence="1">Cyclase</fullName>
    </submittedName>
</protein>
<reference evidence="1 2" key="1">
    <citation type="journal article" date="2013" name="Genome Announc.">
        <title>Draft genome sequence of MKD8, a conjugal recipient Mycobacterium smegmatis strain.</title>
        <authorList>
            <person name="Gray T.A."/>
            <person name="Palumbo M.J."/>
            <person name="Derbyshire K.M."/>
        </authorList>
    </citation>
    <scope>NUCLEOTIDE SEQUENCE [LARGE SCALE GENOMIC DNA]</scope>
    <source>
        <strain evidence="1 2">MKD8</strain>
    </source>
</reference>
<dbReference type="EMBL" id="CP027541">
    <property type="protein sequence ID" value="AWT54942.1"/>
    <property type="molecule type" value="Genomic_DNA"/>
</dbReference>
<dbReference type="InterPro" id="IPR007325">
    <property type="entry name" value="KFase/CYL"/>
</dbReference>
<evidence type="ECO:0000313" key="1">
    <source>
        <dbReference type="EMBL" id="AWT54942.1"/>
    </source>
</evidence>
<organism evidence="1 2">
    <name type="scientific">Mycolicibacterium smegmatis (strain MKD8)</name>
    <name type="common">Mycobacterium smegmatis</name>
    <dbReference type="NCBI Taxonomy" id="1214915"/>
    <lineage>
        <taxon>Bacteria</taxon>
        <taxon>Bacillati</taxon>
        <taxon>Actinomycetota</taxon>
        <taxon>Actinomycetes</taxon>
        <taxon>Mycobacteriales</taxon>
        <taxon>Mycobacteriaceae</taxon>
        <taxon>Mycolicibacterium</taxon>
    </lineage>
</organism>
<dbReference type="Proteomes" id="UP000011200">
    <property type="component" value="Chromosome"/>
</dbReference>
<sequence length="272" mass="28392">MNASLLDALAAARPRIVDLAQPLQEGMPCSPTHPGFRMALSRRHGDVARPDGMTGSHEMLVLGGHVGTHMDALAHVAVGGYFHGGTPVTVTDGRYASHGIDEVPPLVCRGVLVDVPRQRGVDRLPPGEPVTAADLRDADIRQGDVVLIRTGWAQLWHSPDAYIGTDSGVPGLTTDGARHLVAAGVRVVGADTLALEHIPPGAGFANLPVHRILLQNSGINIIEAMNLEGLAHAGAREFVFVGAPLPVVGATGAPIRPLALVEEQHVGNGGQR</sequence>
<dbReference type="GO" id="GO:0019441">
    <property type="term" value="P:L-tryptophan catabolic process to kynurenine"/>
    <property type="evidence" value="ECO:0007669"/>
    <property type="project" value="InterPro"/>
</dbReference>
<dbReference type="InterPro" id="IPR037175">
    <property type="entry name" value="KFase_sf"/>
</dbReference>
<dbReference type="Gene3D" id="3.50.30.50">
    <property type="entry name" value="Putative cyclase"/>
    <property type="match status" value="1"/>
</dbReference>
<accession>A0A2U9PT05</accession>
<gene>
    <name evidence="1" type="ORF">D806_039760</name>
</gene>
<name>A0A2U9PT05_MYCSE</name>
<proteinExistence type="predicted"/>
<evidence type="ECO:0000313" key="2">
    <source>
        <dbReference type="Proteomes" id="UP000011200"/>
    </source>
</evidence>
<dbReference type="SUPFAM" id="SSF102198">
    <property type="entry name" value="Putative cyclase"/>
    <property type="match status" value="1"/>
</dbReference>